<dbReference type="AlphaFoldDB" id="A0A6B3RI65"/>
<dbReference type="PANTHER" id="PTHR30086">
    <property type="entry name" value="ARGININE EXPORTER PROTEIN ARGO"/>
    <property type="match status" value="1"/>
</dbReference>
<dbReference type="Proteomes" id="UP000481421">
    <property type="component" value="Unassembled WGS sequence"/>
</dbReference>
<evidence type="ECO:0000256" key="3">
    <source>
        <dbReference type="ARBA" id="ARBA00022692"/>
    </source>
</evidence>
<comment type="subcellular location">
    <subcellularLocation>
        <location evidence="1">Cell membrane</location>
        <topology evidence="1">Multi-pass membrane protein</topology>
    </subcellularLocation>
</comment>
<keyword evidence="3 6" id="KW-0812">Transmembrane</keyword>
<dbReference type="InterPro" id="IPR001123">
    <property type="entry name" value="LeuE-type"/>
</dbReference>
<organism evidence="7 8">
    <name type="scientific">Pseudotabrizicola algicola</name>
    <dbReference type="NCBI Taxonomy" id="2709381"/>
    <lineage>
        <taxon>Bacteria</taxon>
        <taxon>Pseudomonadati</taxon>
        <taxon>Pseudomonadota</taxon>
        <taxon>Alphaproteobacteria</taxon>
        <taxon>Rhodobacterales</taxon>
        <taxon>Paracoccaceae</taxon>
        <taxon>Pseudotabrizicola</taxon>
    </lineage>
</organism>
<sequence>MSTLAYGLAVLALLLAPGPTNTLIGLAGARHGLARVIGLVPAELAGYLAAILPAALVGAQVLSAFPALSVALKLAAALWVMILAVKLWRSSASAAAAGQTLTAGRIFVTTALNPKALVIALVLLPAVQDPAFLPRLGLFCLLVAGVALLWGAAGALTRRASAGAQWMHRLQRIASGWLGLISLSLLFGALQT</sequence>
<keyword evidence="5 6" id="KW-0472">Membrane</keyword>
<dbReference type="GO" id="GO:0033228">
    <property type="term" value="P:cysteine export across plasma membrane"/>
    <property type="evidence" value="ECO:0007669"/>
    <property type="project" value="TreeGrafter"/>
</dbReference>
<dbReference type="GO" id="GO:0005886">
    <property type="term" value="C:plasma membrane"/>
    <property type="evidence" value="ECO:0007669"/>
    <property type="project" value="UniProtKB-SubCell"/>
</dbReference>
<proteinExistence type="predicted"/>
<evidence type="ECO:0000313" key="8">
    <source>
        <dbReference type="Proteomes" id="UP000481421"/>
    </source>
</evidence>
<evidence type="ECO:0000256" key="1">
    <source>
        <dbReference type="ARBA" id="ARBA00004651"/>
    </source>
</evidence>
<evidence type="ECO:0000313" key="7">
    <source>
        <dbReference type="EMBL" id="NEX45744.1"/>
    </source>
</evidence>
<keyword evidence="2" id="KW-1003">Cell membrane</keyword>
<feature type="transmembrane region" description="Helical" evidence="6">
    <location>
        <begin position="103"/>
        <end position="124"/>
    </location>
</feature>
<dbReference type="RefSeq" id="WP_164609707.1">
    <property type="nucleotide sequence ID" value="NZ_JAAIKE010000001.1"/>
</dbReference>
<protein>
    <recommendedName>
        <fullName evidence="9">LysE family translocator</fullName>
    </recommendedName>
</protein>
<keyword evidence="8" id="KW-1185">Reference proteome</keyword>
<dbReference type="GO" id="GO:0015171">
    <property type="term" value="F:amino acid transmembrane transporter activity"/>
    <property type="evidence" value="ECO:0007669"/>
    <property type="project" value="TreeGrafter"/>
</dbReference>
<feature type="transmembrane region" description="Helical" evidence="6">
    <location>
        <begin position="44"/>
        <end position="63"/>
    </location>
</feature>
<evidence type="ECO:0008006" key="9">
    <source>
        <dbReference type="Google" id="ProtNLM"/>
    </source>
</evidence>
<feature type="transmembrane region" description="Helical" evidence="6">
    <location>
        <begin position="173"/>
        <end position="190"/>
    </location>
</feature>
<name>A0A6B3RI65_9RHOB</name>
<feature type="transmembrane region" description="Helical" evidence="6">
    <location>
        <begin position="136"/>
        <end position="153"/>
    </location>
</feature>
<dbReference type="PANTHER" id="PTHR30086:SF20">
    <property type="entry name" value="ARGININE EXPORTER PROTEIN ARGO-RELATED"/>
    <property type="match status" value="1"/>
</dbReference>
<evidence type="ECO:0000256" key="4">
    <source>
        <dbReference type="ARBA" id="ARBA00022989"/>
    </source>
</evidence>
<accession>A0A6B3RI65</accession>
<keyword evidence="4 6" id="KW-1133">Transmembrane helix</keyword>
<comment type="caution">
    <text evidence="7">The sequence shown here is derived from an EMBL/GenBank/DDBJ whole genome shotgun (WGS) entry which is preliminary data.</text>
</comment>
<evidence type="ECO:0000256" key="5">
    <source>
        <dbReference type="ARBA" id="ARBA00023136"/>
    </source>
</evidence>
<feature type="transmembrane region" description="Helical" evidence="6">
    <location>
        <begin position="70"/>
        <end position="88"/>
    </location>
</feature>
<gene>
    <name evidence="7" type="ORF">G3572_05970</name>
</gene>
<evidence type="ECO:0000256" key="6">
    <source>
        <dbReference type="SAM" id="Phobius"/>
    </source>
</evidence>
<reference evidence="7 8" key="1">
    <citation type="submission" date="2020-02" db="EMBL/GenBank/DDBJ databases">
        <title>Rhodobacter algicola sp. nov., isolated from microalga culture.</title>
        <authorList>
            <person name="Park C.-Y."/>
        </authorList>
    </citation>
    <scope>NUCLEOTIDE SEQUENCE [LARGE SCALE GENOMIC DNA]</scope>
    <source>
        <strain evidence="7 8">ETT8</strain>
    </source>
</reference>
<evidence type="ECO:0000256" key="2">
    <source>
        <dbReference type="ARBA" id="ARBA00022475"/>
    </source>
</evidence>
<dbReference type="EMBL" id="JAAIKE010000001">
    <property type="protein sequence ID" value="NEX45744.1"/>
    <property type="molecule type" value="Genomic_DNA"/>
</dbReference>